<dbReference type="Proteomes" id="UP000198211">
    <property type="component" value="Unassembled WGS sequence"/>
</dbReference>
<reference evidence="2" key="1">
    <citation type="submission" date="2017-03" db="EMBL/GenBank/DDBJ databases">
        <title>Phytopthora megakarya and P. palmivora, two closely related causual agents of cacao black pod achieved similar genome size and gene model numbers by different mechanisms.</title>
        <authorList>
            <person name="Ali S."/>
            <person name="Shao J."/>
            <person name="Larry D.J."/>
            <person name="Kronmiller B."/>
            <person name="Shen D."/>
            <person name="Strem M.D."/>
            <person name="Melnick R.L."/>
            <person name="Guiltinan M.J."/>
            <person name="Tyler B.M."/>
            <person name="Meinhardt L.W."/>
            <person name="Bailey B.A."/>
        </authorList>
    </citation>
    <scope>NUCLEOTIDE SEQUENCE [LARGE SCALE GENOMIC DNA]</scope>
    <source>
        <strain evidence="2">zdho120</strain>
    </source>
</reference>
<dbReference type="AlphaFoldDB" id="A0A225X2T6"/>
<sequence length="104" mass="11835">MVIDWEYSRGFQVELPENGCGTLVACDAKGHGQKEATTPHTTQGTKHVDTKHDFIHDIMERGMIKVDYIDTKRQLTDLLLKALRMKTLKYLTNASDIKMKITAQ</sequence>
<comment type="caution">
    <text evidence="1">The sequence shown here is derived from an EMBL/GenBank/DDBJ whole genome shotgun (WGS) entry which is preliminary data.</text>
</comment>
<keyword evidence="2" id="KW-1185">Reference proteome</keyword>
<evidence type="ECO:0000313" key="2">
    <source>
        <dbReference type="Proteomes" id="UP000198211"/>
    </source>
</evidence>
<proteinExistence type="predicted"/>
<name>A0A225X2T6_9STRA</name>
<accession>A0A225X2T6</accession>
<gene>
    <name evidence="1" type="ORF">PHMEG_000554</name>
</gene>
<organism evidence="1 2">
    <name type="scientific">Phytophthora megakarya</name>
    <dbReference type="NCBI Taxonomy" id="4795"/>
    <lineage>
        <taxon>Eukaryota</taxon>
        <taxon>Sar</taxon>
        <taxon>Stramenopiles</taxon>
        <taxon>Oomycota</taxon>
        <taxon>Peronosporomycetes</taxon>
        <taxon>Peronosporales</taxon>
        <taxon>Peronosporaceae</taxon>
        <taxon>Phytophthora</taxon>
    </lineage>
</organism>
<dbReference type="OrthoDB" id="2551793at2759"/>
<evidence type="ECO:0000313" key="1">
    <source>
        <dbReference type="EMBL" id="OWZ24425.1"/>
    </source>
</evidence>
<protein>
    <submittedName>
        <fullName evidence="1">Polyprotein</fullName>
    </submittedName>
</protein>
<dbReference type="EMBL" id="NBNE01000014">
    <property type="protein sequence ID" value="OWZ24425.1"/>
    <property type="molecule type" value="Genomic_DNA"/>
</dbReference>